<dbReference type="RefSeq" id="WP_057649364.1">
    <property type="nucleotide sequence ID" value="NZ_LLXU01000137.1"/>
</dbReference>
<feature type="signal peptide" evidence="3">
    <location>
        <begin position="1"/>
        <end position="19"/>
    </location>
</feature>
<accession>A0A0Q9ZWU5</accession>
<organism evidence="4 5">
    <name type="scientific">Stenotrophomonas panacihumi</name>
    <dbReference type="NCBI Taxonomy" id="676599"/>
    <lineage>
        <taxon>Bacteria</taxon>
        <taxon>Pseudomonadati</taxon>
        <taxon>Pseudomonadota</taxon>
        <taxon>Gammaproteobacteria</taxon>
        <taxon>Lysobacterales</taxon>
        <taxon>Lysobacteraceae</taxon>
        <taxon>Stenotrophomonas</taxon>
    </lineage>
</organism>
<keyword evidence="5" id="KW-1185">Reference proteome</keyword>
<reference evidence="4 5" key="1">
    <citation type="submission" date="2015-10" db="EMBL/GenBank/DDBJ databases">
        <title>Genome sequencing and analysis of members of genus Stenotrophomonas.</title>
        <authorList>
            <person name="Patil P.P."/>
            <person name="Midha S."/>
            <person name="Patil P.B."/>
        </authorList>
    </citation>
    <scope>NUCLEOTIDE SEQUENCE [LARGE SCALE GENOMIC DNA]</scope>
    <source>
        <strain evidence="4 5">JCM 16536</strain>
    </source>
</reference>
<evidence type="ECO:0000256" key="2">
    <source>
        <dbReference type="SAM" id="MobiDB-lite"/>
    </source>
</evidence>
<keyword evidence="1" id="KW-0802">TPR repeat</keyword>
<sequence>MKRVVLPGLLLALAGCAHEGYLHAPVAEASAVPDPKEDRGVYVGLIQRMQQEGAWYASLAHIGAYRQRYGDSPQLRALQAEALRRTGQTEAAAALYRSLLKGPQAAAAWHGLGLIAASAERPGEAEDALARAVALDPLNVDYLGDLGFHRLREGEGLQARGPLAQAAELAPSDTRAVANLALWTLLHGDASQAEAIMRQAALPEATRSEIYRLAGSLRNARPRTTQARAAQRGVAEAPPAQRSGSITAPASMLQRFGGQPATAQENTP</sequence>
<evidence type="ECO:0000256" key="3">
    <source>
        <dbReference type="SAM" id="SignalP"/>
    </source>
</evidence>
<dbReference type="Proteomes" id="UP000051802">
    <property type="component" value="Unassembled WGS sequence"/>
</dbReference>
<evidence type="ECO:0000313" key="5">
    <source>
        <dbReference type="Proteomes" id="UP000051802"/>
    </source>
</evidence>
<proteinExistence type="predicted"/>
<protein>
    <submittedName>
        <fullName evidence="4">Uncharacterized protein</fullName>
    </submittedName>
</protein>
<dbReference type="PROSITE" id="PS51257">
    <property type="entry name" value="PROKAR_LIPOPROTEIN"/>
    <property type="match status" value="1"/>
</dbReference>
<dbReference type="AlphaFoldDB" id="A0A0Q9ZWU5"/>
<dbReference type="SUPFAM" id="SSF48452">
    <property type="entry name" value="TPR-like"/>
    <property type="match status" value="1"/>
</dbReference>
<dbReference type="Gene3D" id="1.25.40.10">
    <property type="entry name" value="Tetratricopeptide repeat domain"/>
    <property type="match status" value="1"/>
</dbReference>
<feature type="repeat" description="TPR" evidence="1">
    <location>
        <begin position="106"/>
        <end position="139"/>
    </location>
</feature>
<dbReference type="OrthoDB" id="8535852at2"/>
<comment type="caution">
    <text evidence="4">The sequence shown here is derived from an EMBL/GenBank/DDBJ whole genome shotgun (WGS) entry which is preliminary data.</text>
</comment>
<evidence type="ECO:0000256" key="1">
    <source>
        <dbReference type="PROSITE-ProRule" id="PRU00339"/>
    </source>
</evidence>
<feature type="compositionally biased region" description="Low complexity" evidence="2">
    <location>
        <begin position="222"/>
        <end position="232"/>
    </location>
</feature>
<dbReference type="InterPro" id="IPR011990">
    <property type="entry name" value="TPR-like_helical_dom_sf"/>
</dbReference>
<evidence type="ECO:0000313" key="4">
    <source>
        <dbReference type="EMBL" id="KRG37328.1"/>
    </source>
</evidence>
<dbReference type="EMBL" id="LLXU01000137">
    <property type="protein sequence ID" value="KRG37328.1"/>
    <property type="molecule type" value="Genomic_DNA"/>
</dbReference>
<keyword evidence="3" id="KW-0732">Signal</keyword>
<name>A0A0Q9ZWU5_9GAMM</name>
<dbReference type="STRING" id="676599.ARC20_16755"/>
<feature type="region of interest" description="Disordered" evidence="2">
    <location>
        <begin position="221"/>
        <end position="268"/>
    </location>
</feature>
<feature type="chain" id="PRO_5006389950" evidence="3">
    <location>
        <begin position="20"/>
        <end position="268"/>
    </location>
</feature>
<dbReference type="InterPro" id="IPR019734">
    <property type="entry name" value="TPR_rpt"/>
</dbReference>
<dbReference type="PROSITE" id="PS50005">
    <property type="entry name" value="TPR"/>
    <property type="match status" value="1"/>
</dbReference>
<gene>
    <name evidence="4" type="ORF">ARC20_16755</name>
</gene>